<dbReference type="EMBL" id="MU277206">
    <property type="protein sequence ID" value="KAI0062784.1"/>
    <property type="molecule type" value="Genomic_DNA"/>
</dbReference>
<accession>A0ACB8T1S1</accession>
<sequence length="149" mass="16802">MGESNYRRKAILSINYHLYHQATIYPHAFFNVLVASSPLSFLRQFMVSDTFLFRKPSCPRPVVLHSTGFCSGRALKTSHNATHRHGIPVLCLTHLQTSRKRCETIFVNASTPIPPQSRATTAEKLGLTSAERWVDEWMGVLPVPISPRV</sequence>
<organism evidence="1 2">
    <name type="scientific">Artomyces pyxidatus</name>
    <dbReference type="NCBI Taxonomy" id="48021"/>
    <lineage>
        <taxon>Eukaryota</taxon>
        <taxon>Fungi</taxon>
        <taxon>Dikarya</taxon>
        <taxon>Basidiomycota</taxon>
        <taxon>Agaricomycotina</taxon>
        <taxon>Agaricomycetes</taxon>
        <taxon>Russulales</taxon>
        <taxon>Auriscalpiaceae</taxon>
        <taxon>Artomyces</taxon>
    </lineage>
</organism>
<gene>
    <name evidence="1" type="ORF">BV25DRAFT_621136</name>
</gene>
<name>A0ACB8T1S1_9AGAM</name>
<comment type="caution">
    <text evidence="1">The sequence shown here is derived from an EMBL/GenBank/DDBJ whole genome shotgun (WGS) entry which is preliminary data.</text>
</comment>
<proteinExistence type="predicted"/>
<evidence type="ECO:0000313" key="2">
    <source>
        <dbReference type="Proteomes" id="UP000814140"/>
    </source>
</evidence>
<reference evidence="1" key="2">
    <citation type="journal article" date="2022" name="New Phytol.">
        <title>Evolutionary transition to the ectomycorrhizal habit in the genomes of a hyperdiverse lineage of mushroom-forming fungi.</title>
        <authorList>
            <person name="Looney B."/>
            <person name="Miyauchi S."/>
            <person name="Morin E."/>
            <person name="Drula E."/>
            <person name="Courty P.E."/>
            <person name="Kohler A."/>
            <person name="Kuo A."/>
            <person name="LaButti K."/>
            <person name="Pangilinan J."/>
            <person name="Lipzen A."/>
            <person name="Riley R."/>
            <person name="Andreopoulos W."/>
            <person name="He G."/>
            <person name="Johnson J."/>
            <person name="Nolan M."/>
            <person name="Tritt A."/>
            <person name="Barry K.W."/>
            <person name="Grigoriev I.V."/>
            <person name="Nagy L.G."/>
            <person name="Hibbett D."/>
            <person name="Henrissat B."/>
            <person name="Matheny P.B."/>
            <person name="Labbe J."/>
            <person name="Martin F.M."/>
        </authorList>
    </citation>
    <scope>NUCLEOTIDE SEQUENCE</scope>
    <source>
        <strain evidence="1">HHB10654</strain>
    </source>
</reference>
<keyword evidence="2" id="KW-1185">Reference proteome</keyword>
<evidence type="ECO:0000313" key="1">
    <source>
        <dbReference type="EMBL" id="KAI0062784.1"/>
    </source>
</evidence>
<dbReference type="Proteomes" id="UP000814140">
    <property type="component" value="Unassembled WGS sequence"/>
</dbReference>
<protein>
    <submittedName>
        <fullName evidence="1">Uncharacterized protein</fullName>
    </submittedName>
</protein>
<reference evidence="1" key="1">
    <citation type="submission" date="2021-03" db="EMBL/GenBank/DDBJ databases">
        <authorList>
            <consortium name="DOE Joint Genome Institute"/>
            <person name="Ahrendt S."/>
            <person name="Looney B.P."/>
            <person name="Miyauchi S."/>
            <person name="Morin E."/>
            <person name="Drula E."/>
            <person name="Courty P.E."/>
            <person name="Chicoki N."/>
            <person name="Fauchery L."/>
            <person name="Kohler A."/>
            <person name="Kuo A."/>
            <person name="Labutti K."/>
            <person name="Pangilinan J."/>
            <person name="Lipzen A."/>
            <person name="Riley R."/>
            <person name="Andreopoulos W."/>
            <person name="He G."/>
            <person name="Johnson J."/>
            <person name="Barry K.W."/>
            <person name="Grigoriev I.V."/>
            <person name="Nagy L."/>
            <person name="Hibbett D."/>
            <person name="Henrissat B."/>
            <person name="Matheny P.B."/>
            <person name="Labbe J."/>
            <person name="Martin F."/>
        </authorList>
    </citation>
    <scope>NUCLEOTIDE SEQUENCE</scope>
    <source>
        <strain evidence="1">HHB10654</strain>
    </source>
</reference>